<sequence>MRALPLNCYEAPVQPHHRRPGTGGRDGSRCSNPDQLSNLELMAYVVTDPDMISQACTVMSMPAVKGWIAELSSHASRG</sequence>
<dbReference type="EMBL" id="JAAALK010000079">
    <property type="protein sequence ID" value="KAG8097713.1"/>
    <property type="molecule type" value="Genomic_DNA"/>
</dbReference>
<name>A0A8J5X1M3_ZIZPA</name>
<accession>A0A8J5X1M3</accession>
<organism evidence="2 3">
    <name type="scientific">Zizania palustris</name>
    <name type="common">Northern wild rice</name>
    <dbReference type="NCBI Taxonomy" id="103762"/>
    <lineage>
        <taxon>Eukaryota</taxon>
        <taxon>Viridiplantae</taxon>
        <taxon>Streptophyta</taxon>
        <taxon>Embryophyta</taxon>
        <taxon>Tracheophyta</taxon>
        <taxon>Spermatophyta</taxon>
        <taxon>Magnoliopsida</taxon>
        <taxon>Liliopsida</taxon>
        <taxon>Poales</taxon>
        <taxon>Poaceae</taxon>
        <taxon>BOP clade</taxon>
        <taxon>Oryzoideae</taxon>
        <taxon>Oryzeae</taxon>
        <taxon>Zizaniinae</taxon>
        <taxon>Zizania</taxon>
    </lineage>
</organism>
<evidence type="ECO:0000313" key="3">
    <source>
        <dbReference type="Proteomes" id="UP000729402"/>
    </source>
</evidence>
<protein>
    <submittedName>
        <fullName evidence="2">Uncharacterized protein</fullName>
    </submittedName>
</protein>
<proteinExistence type="predicted"/>
<keyword evidence="3" id="KW-1185">Reference proteome</keyword>
<gene>
    <name evidence="2" type="ORF">GUJ93_ZPchr0013g34552</name>
</gene>
<dbReference type="AlphaFoldDB" id="A0A8J5X1M3"/>
<evidence type="ECO:0000256" key="1">
    <source>
        <dbReference type="SAM" id="MobiDB-lite"/>
    </source>
</evidence>
<feature type="region of interest" description="Disordered" evidence="1">
    <location>
        <begin position="1"/>
        <end position="32"/>
    </location>
</feature>
<reference evidence="2" key="2">
    <citation type="submission" date="2021-02" db="EMBL/GenBank/DDBJ databases">
        <authorList>
            <person name="Kimball J.A."/>
            <person name="Haas M.W."/>
            <person name="Macchietto M."/>
            <person name="Kono T."/>
            <person name="Duquette J."/>
            <person name="Shao M."/>
        </authorList>
    </citation>
    <scope>NUCLEOTIDE SEQUENCE</scope>
    <source>
        <tissue evidence="2">Fresh leaf tissue</tissue>
    </source>
</reference>
<dbReference type="Proteomes" id="UP000729402">
    <property type="component" value="Unassembled WGS sequence"/>
</dbReference>
<reference evidence="2" key="1">
    <citation type="journal article" date="2021" name="bioRxiv">
        <title>Whole Genome Assembly and Annotation of Northern Wild Rice, Zizania palustris L., Supports a Whole Genome Duplication in the Zizania Genus.</title>
        <authorList>
            <person name="Haas M."/>
            <person name="Kono T."/>
            <person name="Macchietto M."/>
            <person name="Millas R."/>
            <person name="McGilp L."/>
            <person name="Shao M."/>
            <person name="Duquette J."/>
            <person name="Hirsch C.N."/>
            <person name="Kimball J."/>
        </authorList>
    </citation>
    <scope>NUCLEOTIDE SEQUENCE</scope>
    <source>
        <tissue evidence="2">Fresh leaf tissue</tissue>
    </source>
</reference>
<evidence type="ECO:0000313" key="2">
    <source>
        <dbReference type="EMBL" id="KAG8097713.1"/>
    </source>
</evidence>
<comment type="caution">
    <text evidence="2">The sequence shown here is derived from an EMBL/GenBank/DDBJ whole genome shotgun (WGS) entry which is preliminary data.</text>
</comment>